<protein>
    <submittedName>
        <fullName evidence="1">Uncharacterized protein</fullName>
    </submittedName>
</protein>
<dbReference type="EMBL" id="CABFNQ020000747">
    <property type="protein sequence ID" value="CAH0033218.1"/>
    <property type="molecule type" value="Genomic_DNA"/>
</dbReference>
<sequence length="111" mass="11824">MDIFKAVANVGSKLIPLVSPLLDPVGGILGSLAESEMSKKPYITNNSTAERVILAEAALQAVLASEHTEALTYYAQGSIMGPRVLTILGKNIITGIIKWTAISHQINTEAY</sequence>
<accession>A0A9N9VV57</accession>
<dbReference type="AlphaFoldDB" id="A0A9N9VV57"/>
<evidence type="ECO:0000313" key="2">
    <source>
        <dbReference type="Proteomes" id="UP000696573"/>
    </source>
</evidence>
<keyword evidence="2" id="KW-1185">Reference proteome</keyword>
<gene>
    <name evidence="1" type="ORF">CRHIZ90672A_00008590</name>
</gene>
<dbReference type="OrthoDB" id="3693942at2759"/>
<dbReference type="Proteomes" id="UP000696573">
    <property type="component" value="Unassembled WGS sequence"/>
</dbReference>
<reference evidence="1" key="1">
    <citation type="submission" date="2021-10" db="EMBL/GenBank/DDBJ databases">
        <authorList>
            <person name="Piombo E."/>
        </authorList>
    </citation>
    <scope>NUCLEOTIDE SEQUENCE</scope>
</reference>
<comment type="caution">
    <text evidence="1">The sequence shown here is derived from an EMBL/GenBank/DDBJ whole genome shotgun (WGS) entry which is preliminary data.</text>
</comment>
<proteinExistence type="predicted"/>
<evidence type="ECO:0000313" key="1">
    <source>
        <dbReference type="EMBL" id="CAH0033218.1"/>
    </source>
</evidence>
<name>A0A9N9VV57_9HYPO</name>
<organism evidence="1 2">
    <name type="scientific">Clonostachys rhizophaga</name>
    <dbReference type="NCBI Taxonomy" id="160324"/>
    <lineage>
        <taxon>Eukaryota</taxon>
        <taxon>Fungi</taxon>
        <taxon>Dikarya</taxon>
        <taxon>Ascomycota</taxon>
        <taxon>Pezizomycotina</taxon>
        <taxon>Sordariomycetes</taxon>
        <taxon>Hypocreomycetidae</taxon>
        <taxon>Hypocreales</taxon>
        <taxon>Bionectriaceae</taxon>
        <taxon>Clonostachys</taxon>
    </lineage>
</organism>